<keyword evidence="2" id="KW-1185">Reference proteome</keyword>
<dbReference type="Proteomes" id="UP001281147">
    <property type="component" value="Unassembled WGS sequence"/>
</dbReference>
<gene>
    <name evidence="1" type="ORF">LTR37_013553</name>
</gene>
<evidence type="ECO:0000313" key="1">
    <source>
        <dbReference type="EMBL" id="KAK3704862.1"/>
    </source>
</evidence>
<protein>
    <submittedName>
        <fullName evidence="1">Uncharacterized protein</fullName>
    </submittedName>
</protein>
<dbReference type="EMBL" id="JAUTXU010000134">
    <property type="protein sequence ID" value="KAK3704862.1"/>
    <property type="molecule type" value="Genomic_DNA"/>
</dbReference>
<reference evidence="1" key="1">
    <citation type="submission" date="2023-07" db="EMBL/GenBank/DDBJ databases">
        <title>Black Yeasts Isolated from many extreme environments.</title>
        <authorList>
            <person name="Coleine C."/>
            <person name="Stajich J.E."/>
            <person name="Selbmann L."/>
        </authorList>
    </citation>
    <scope>NUCLEOTIDE SEQUENCE</scope>
    <source>
        <strain evidence="1">CCFEE 5714</strain>
    </source>
</reference>
<name>A0ACC3MXG0_9PEZI</name>
<comment type="caution">
    <text evidence="1">The sequence shown here is derived from an EMBL/GenBank/DDBJ whole genome shotgun (WGS) entry which is preliminary data.</text>
</comment>
<organism evidence="1 2">
    <name type="scientific">Vermiconidia calcicola</name>
    <dbReference type="NCBI Taxonomy" id="1690605"/>
    <lineage>
        <taxon>Eukaryota</taxon>
        <taxon>Fungi</taxon>
        <taxon>Dikarya</taxon>
        <taxon>Ascomycota</taxon>
        <taxon>Pezizomycotina</taxon>
        <taxon>Dothideomycetes</taxon>
        <taxon>Dothideomycetidae</taxon>
        <taxon>Mycosphaerellales</taxon>
        <taxon>Extremaceae</taxon>
        <taxon>Vermiconidia</taxon>
    </lineage>
</organism>
<proteinExistence type="predicted"/>
<evidence type="ECO:0000313" key="2">
    <source>
        <dbReference type="Proteomes" id="UP001281147"/>
    </source>
</evidence>
<accession>A0ACC3MXG0</accession>
<sequence length="500" mass="56532">MIPLMPISASLAGVRLFTLSAREHDGGELSSRNWLHVTSGSAAGAWLGGARAQFLRKESLSHEHIKTLSTSNQRAPPKVCHHIRLDEPSLQCSGNGVFLVVKIYDGWTRQSVRCNDSSNIFEDMSKTAFITGANGISGSAILEYLVQNTTADDWSSIIVTSRSPFKTTVSDPRIRFIALDFTQDAKTLAEQMKDICAPVTHAYFCSYVHKDDFAELNAANEALFENFLDSLEQVAKSLQNVTLQTGGKYYNVHLQPVPSPAREEDPRRQGPIENFYFPQEDKLASAQKGKSWSWNVIRPEAIVGSTSKPNGMNEALTIAIYFLVCRELDTEAPMPTNQRYWEGTDDVSDSNLTADLTIYTSTNSKCANEAFNITNGDYFTWRYMWPRLADYFNAKASTDQKFTKPMPKEGDVQLENSFLEWSKDKREVWESLCDRQGIASAKQTFDFGTWAFQDWVFQRTWSATLSISKARRYGWRGYVDSYDSFVRTFDKFKQFGLVPK</sequence>